<dbReference type="PRINTS" id="PR00364">
    <property type="entry name" value="DISEASERSIST"/>
</dbReference>
<evidence type="ECO:0000313" key="5">
    <source>
        <dbReference type="EMBL" id="RZB97060.1"/>
    </source>
</evidence>
<accession>A0A445JF22</accession>
<keyword evidence="3" id="KW-0732">Signal</keyword>
<dbReference type="InterPro" id="IPR032675">
    <property type="entry name" value="LRR_dom_sf"/>
</dbReference>
<dbReference type="EMBL" id="QZWG01000008">
    <property type="protein sequence ID" value="RZB97060.1"/>
    <property type="molecule type" value="Genomic_DNA"/>
</dbReference>
<name>A0A445JF22_GLYSO</name>
<dbReference type="GO" id="GO:0006952">
    <property type="term" value="P:defense response"/>
    <property type="evidence" value="ECO:0007669"/>
    <property type="project" value="UniProtKB-KW"/>
</dbReference>
<organism evidence="5 6">
    <name type="scientific">Glycine soja</name>
    <name type="common">Wild soybean</name>
    <dbReference type="NCBI Taxonomy" id="3848"/>
    <lineage>
        <taxon>Eukaryota</taxon>
        <taxon>Viridiplantae</taxon>
        <taxon>Streptophyta</taxon>
        <taxon>Embryophyta</taxon>
        <taxon>Tracheophyta</taxon>
        <taxon>Spermatophyta</taxon>
        <taxon>Magnoliopsida</taxon>
        <taxon>eudicotyledons</taxon>
        <taxon>Gunneridae</taxon>
        <taxon>Pentapetalae</taxon>
        <taxon>rosids</taxon>
        <taxon>fabids</taxon>
        <taxon>Fabales</taxon>
        <taxon>Fabaceae</taxon>
        <taxon>Papilionoideae</taxon>
        <taxon>50 kb inversion clade</taxon>
        <taxon>NPAAA clade</taxon>
        <taxon>indigoferoid/millettioid clade</taxon>
        <taxon>Phaseoleae</taxon>
        <taxon>Glycine</taxon>
        <taxon>Glycine subgen. Soja</taxon>
    </lineage>
</organism>
<keyword evidence="1" id="KW-0677">Repeat</keyword>
<keyword evidence="6" id="KW-1185">Reference proteome</keyword>
<dbReference type="AlphaFoldDB" id="A0A445JF22"/>
<evidence type="ECO:0000313" key="6">
    <source>
        <dbReference type="Proteomes" id="UP000289340"/>
    </source>
</evidence>
<dbReference type="Pfam" id="PF23598">
    <property type="entry name" value="LRR_14"/>
    <property type="match status" value="1"/>
</dbReference>
<evidence type="ECO:0000259" key="4">
    <source>
        <dbReference type="Pfam" id="PF23598"/>
    </source>
</evidence>
<proteinExistence type="predicted"/>
<gene>
    <name evidence="5" type="ORF">D0Y65_020649</name>
</gene>
<dbReference type="GO" id="GO:0043531">
    <property type="term" value="F:ADP binding"/>
    <property type="evidence" value="ECO:0007669"/>
    <property type="project" value="InterPro"/>
</dbReference>
<feature type="domain" description="Disease resistance R13L4/SHOC-2-like LRR" evidence="4">
    <location>
        <begin position="493"/>
        <end position="592"/>
    </location>
</feature>
<dbReference type="Gene3D" id="3.80.10.10">
    <property type="entry name" value="Ribonuclease Inhibitor"/>
    <property type="match status" value="1"/>
</dbReference>
<dbReference type="PANTHER" id="PTHR36766">
    <property type="entry name" value="PLANT BROAD-SPECTRUM MILDEW RESISTANCE PROTEIN RPW8"/>
    <property type="match status" value="1"/>
</dbReference>
<dbReference type="InterPro" id="IPR042197">
    <property type="entry name" value="Apaf_helical"/>
</dbReference>
<dbReference type="InterPro" id="IPR055414">
    <property type="entry name" value="LRR_R13L4/SHOC2-like"/>
</dbReference>
<evidence type="ECO:0000256" key="3">
    <source>
        <dbReference type="SAM" id="SignalP"/>
    </source>
</evidence>
<dbReference type="SUPFAM" id="SSF52047">
    <property type="entry name" value="RNI-like"/>
    <property type="match status" value="1"/>
</dbReference>
<sequence>MQRMGSLGWLLLINLGFLLFVSLAEYLAEEKAGIRNIPQEPVNNKQGHARQKHETHRYTQLSLELLSKENFEQKLGGGVGRGTIHRPFGIPANPESTVGLDTPLCKLCWDEQVKGKFRENILFVTFSKTPNLKIIVEILFEHYGYQVPDFQSDEEAVKRLGLLLRKIEGSSMLLFLDDVWPVSEALVKKFQVLILDSKILVTTRVGFPRLGTQCILKPLVHDDAITLFRHYASLEESCSSISEEVIQKVVKNCKGLPLSIKVIGSSLYNSVKECFRDLGLFPEDQRIPFTSLIDMWAELYGLDDDGIEAMSIINKLDSMNLANVSVESTQEPIERRKRLIIEINQNKPECWLGEKSKLLGWRVKQKPQHATDHTLSISTDENCTSDWPLMMQLAQVENLKKLSLYTCNMKQAFENNHMLIPNAFPNLEELNIDHCKDMVALPKGLCDITSLKKLSITNCHKLSALPQEIGNLMNLELLSLSCCTDLEGIPASIGRLSNLRLMDISNCISLPSLPEDFGNLSSLQNLYMRSCARCELPFSVANLENLKVVVVFSRCELPFSVDNLENLKVVIGDEETAASCEDFKPMLPNLKNQIILDDTFKASSSGYDGSDNADHKDSIQVLCPVKAFLLKLEKEQWAKAYLAEVVAKEAEEKSTKEMVEQDARAAKQAGEDATKITEVLVLISASLVICKRLMNKQRPLQSPLLQRLMRSSNPFNLSLRSQVLLF</sequence>
<keyword evidence="2" id="KW-0611">Plant defense</keyword>
<dbReference type="InterPro" id="IPR027417">
    <property type="entry name" value="P-loop_NTPase"/>
</dbReference>
<evidence type="ECO:0000256" key="1">
    <source>
        <dbReference type="ARBA" id="ARBA00022737"/>
    </source>
</evidence>
<dbReference type="Gene3D" id="1.10.8.430">
    <property type="entry name" value="Helical domain of apoptotic protease-activating factors"/>
    <property type="match status" value="1"/>
</dbReference>
<reference evidence="5 6" key="1">
    <citation type="submission" date="2018-09" db="EMBL/GenBank/DDBJ databases">
        <title>A high-quality reference genome of wild soybean provides a powerful tool to mine soybean genomes.</title>
        <authorList>
            <person name="Xie M."/>
            <person name="Chung C.Y.L."/>
            <person name="Li M.-W."/>
            <person name="Wong F.-L."/>
            <person name="Chan T.-F."/>
            <person name="Lam H.-M."/>
        </authorList>
    </citation>
    <scope>NUCLEOTIDE SEQUENCE [LARGE SCALE GENOMIC DNA]</scope>
    <source>
        <strain evidence="6">cv. W05</strain>
        <tissue evidence="5">Hypocotyl of etiolated seedlings</tissue>
    </source>
</reference>
<dbReference type="PANTHER" id="PTHR36766:SF21">
    <property type="entry name" value="NB-ARC DOMAIN DISEASE RESISTANCE PROTEIN"/>
    <property type="match status" value="1"/>
</dbReference>
<dbReference type="SUPFAM" id="SSF52540">
    <property type="entry name" value="P-loop containing nucleoside triphosphate hydrolases"/>
    <property type="match status" value="1"/>
</dbReference>
<feature type="chain" id="PRO_5019261005" evidence="3">
    <location>
        <begin position="25"/>
        <end position="726"/>
    </location>
</feature>
<protein>
    <submittedName>
        <fullName evidence="5">Thylakoid lumenal 19 kDa protein, chloroplastic isoform C</fullName>
    </submittedName>
</protein>
<comment type="caution">
    <text evidence="5">The sequence shown here is derived from an EMBL/GenBank/DDBJ whole genome shotgun (WGS) entry which is preliminary data.</text>
</comment>
<evidence type="ECO:0000256" key="2">
    <source>
        <dbReference type="ARBA" id="ARBA00022821"/>
    </source>
</evidence>
<feature type="signal peptide" evidence="3">
    <location>
        <begin position="1"/>
        <end position="24"/>
    </location>
</feature>
<dbReference type="Gene3D" id="3.40.50.300">
    <property type="entry name" value="P-loop containing nucleotide triphosphate hydrolases"/>
    <property type="match status" value="1"/>
</dbReference>
<dbReference type="Proteomes" id="UP000289340">
    <property type="component" value="Chromosome 8"/>
</dbReference>